<dbReference type="EMBL" id="JAERWL010000006">
    <property type="protein sequence ID" value="MBM9476016.1"/>
    <property type="molecule type" value="Genomic_DNA"/>
</dbReference>
<evidence type="ECO:0000313" key="3">
    <source>
        <dbReference type="EMBL" id="MBM9476016.1"/>
    </source>
</evidence>
<keyword evidence="4" id="KW-1185">Reference proteome</keyword>
<evidence type="ECO:0000313" key="4">
    <source>
        <dbReference type="Proteomes" id="UP000663801"/>
    </source>
</evidence>
<feature type="region of interest" description="Disordered" evidence="1">
    <location>
        <begin position="61"/>
        <end position="86"/>
    </location>
</feature>
<proteinExistence type="predicted"/>
<dbReference type="Proteomes" id="UP000663801">
    <property type="component" value="Unassembled WGS sequence"/>
</dbReference>
<gene>
    <name evidence="3" type="ORF">JL107_06130</name>
</gene>
<protein>
    <submittedName>
        <fullName evidence="3">Uncharacterized protein</fullName>
    </submittedName>
</protein>
<dbReference type="RefSeq" id="WP_205256131.1">
    <property type="nucleotide sequence ID" value="NZ_BAAAPV010000003.1"/>
</dbReference>
<evidence type="ECO:0000256" key="1">
    <source>
        <dbReference type="SAM" id="MobiDB-lite"/>
    </source>
</evidence>
<keyword evidence="2" id="KW-0812">Transmembrane</keyword>
<sequence>MTTPMLTDAAHVVHGWAAAAPDGGGGFSWGTLLLFIGGAFLLAVVSGLGILARMRDRRHEQRRDERLRLQREEQAAAAVEDGSDRA</sequence>
<name>A0A938YE56_9ACTN</name>
<evidence type="ECO:0000256" key="2">
    <source>
        <dbReference type="SAM" id="Phobius"/>
    </source>
</evidence>
<feature type="transmembrane region" description="Helical" evidence="2">
    <location>
        <begin position="32"/>
        <end position="52"/>
    </location>
</feature>
<keyword evidence="2" id="KW-0472">Membrane</keyword>
<keyword evidence="2" id="KW-1133">Transmembrane helix</keyword>
<organism evidence="3 4">
    <name type="scientific">Nakamurella flavida</name>
    <dbReference type="NCBI Taxonomy" id="363630"/>
    <lineage>
        <taxon>Bacteria</taxon>
        <taxon>Bacillati</taxon>
        <taxon>Actinomycetota</taxon>
        <taxon>Actinomycetes</taxon>
        <taxon>Nakamurellales</taxon>
        <taxon>Nakamurellaceae</taxon>
        <taxon>Nakamurella</taxon>
    </lineage>
</organism>
<reference evidence="3" key="1">
    <citation type="submission" date="2021-01" db="EMBL/GenBank/DDBJ databases">
        <title>KCTC 19127 draft genome.</title>
        <authorList>
            <person name="An D."/>
        </authorList>
    </citation>
    <scope>NUCLEOTIDE SEQUENCE</scope>
    <source>
        <strain evidence="3">KCTC 19127</strain>
    </source>
</reference>
<feature type="compositionally biased region" description="Basic and acidic residues" evidence="1">
    <location>
        <begin position="61"/>
        <end position="74"/>
    </location>
</feature>
<accession>A0A938YE56</accession>
<comment type="caution">
    <text evidence="3">The sequence shown here is derived from an EMBL/GenBank/DDBJ whole genome shotgun (WGS) entry which is preliminary data.</text>
</comment>
<dbReference type="AlphaFoldDB" id="A0A938YE56"/>